<organism evidence="2 3">
    <name type="scientific">Chlamydia ibidis 10-1398/6</name>
    <dbReference type="NCBI Taxonomy" id="1046581"/>
    <lineage>
        <taxon>Bacteria</taxon>
        <taxon>Pseudomonadati</taxon>
        <taxon>Chlamydiota</taxon>
        <taxon>Chlamydiia</taxon>
        <taxon>Chlamydiales</taxon>
        <taxon>Chlamydiaceae</taxon>
        <taxon>Chlamydia/Chlamydophila group</taxon>
        <taxon>Chlamydia</taxon>
    </lineage>
</organism>
<name>A0ABP2XDV4_9CHLA</name>
<keyword evidence="1" id="KW-1133">Transmembrane helix</keyword>
<feature type="transmembrane region" description="Helical" evidence="1">
    <location>
        <begin position="67"/>
        <end position="91"/>
    </location>
</feature>
<dbReference type="RefSeq" id="WP_020370229.1">
    <property type="nucleotide sequence ID" value="NZ_APJW01000002.1"/>
</dbReference>
<accession>A0ABP2XDV4</accession>
<keyword evidence="3" id="KW-1185">Reference proteome</keyword>
<keyword evidence="1" id="KW-0472">Membrane</keyword>
<reference evidence="2 3" key="1">
    <citation type="submission" date="2013-07" db="EMBL/GenBank/DDBJ databases">
        <title>Isolation of a new Chlamydia species from the feral Sacred Ibis (Threskiornis aethiopicus): Chlamydia ibidis.</title>
        <authorList>
            <person name="Vorimore F."/>
            <person name="Hsia R.-C."/>
            <person name="Huot-Creasy H."/>
            <person name="Bastian S."/>
            <person name="Deruyter L."/>
            <person name="Passet A."/>
            <person name="Sachse K."/>
            <person name="Bavoil P."/>
            <person name="Myers G."/>
            <person name="Laroucau K."/>
        </authorList>
    </citation>
    <scope>NUCLEOTIDE SEQUENCE [LARGE SCALE GENOMIC DNA]</scope>
    <source>
        <strain evidence="2 3">10-1398/6</strain>
    </source>
</reference>
<sequence>MLSELHKEYCVSVVSALGFESLLEYEVKPESMKSISNISRIIGAIISAFLGLSFFICGIASCAIGTVSAIIIAGLGSLVFGLGLMGLSVLWSKLAFESIRGYHQLMTF</sequence>
<evidence type="ECO:0000313" key="3">
    <source>
        <dbReference type="Proteomes" id="UP000016064"/>
    </source>
</evidence>
<dbReference type="EMBL" id="APJW01000002">
    <property type="protein sequence ID" value="EQM62653.1"/>
    <property type="molecule type" value="Genomic_DNA"/>
</dbReference>
<feature type="transmembrane region" description="Helical" evidence="1">
    <location>
        <begin position="41"/>
        <end position="61"/>
    </location>
</feature>
<proteinExistence type="predicted"/>
<evidence type="ECO:0008006" key="4">
    <source>
        <dbReference type="Google" id="ProtNLM"/>
    </source>
</evidence>
<dbReference type="Proteomes" id="UP000016064">
    <property type="component" value="Unassembled WGS sequence"/>
</dbReference>
<evidence type="ECO:0000313" key="2">
    <source>
        <dbReference type="EMBL" id="EQM62653.1"/>
    </source>
</evidence>
<protein>
    <recommendedName>
        <fullName evidence="4">Transmembrane protein</fullName>
    </recommendedName>
</protein>
<gene>
    <name evidence="2" type="ORF">H359_0678</name>
</gene>
<comment type="caution">
    <text evidence="2">The sequence shown here is derived from an EMBL/GenBank/DDBJ whole genome shotgun (WGS) entry which is preliminary data.</text>
</comment>
<evidence type="ECO:0000256" key="1">
    <source>
        <dbReference type="SAM" id="Phobius"/>
    </source>
</evidence>
<keyword evidence="1" id="KW-0812">Transmembrane</keyword>